<protein>
    <recommendedName>
        <fullName evidence="1">HTH cro/C1-type domain-containing protein</fullName>
    </recommendedName>
</protein>
<evidence type="ECO:0000313" key="2">
    <source>
        <dbReference type="EMBL" id="RAY15426.1"/>
    </source>
</evidence>
<evidence type="ECO:0000313" key="3">
    <source>
        <dbReference type="Proteomes" id="UP000251891"/>
    </source>
</evidence>
<dbReference type="AlphaFoldDB" id="A0A365H8Z1"/>
<keyword evidence="3" id="KW-1185">Reference proteome</keyword>
<dbReference type="EMBL" id="QLYX01000004">
    <property type="protein sequence ID" value="RAY15426.1"/>
    <property type="molecule type" value="Genomic_DNA"/>
</dbReference>
<dbReference type="InterPro" id="IPR001387">
    <property type="entry name" value="Cro/C1-type_HTH"/>
</dbReference>
<dbReference type="InterPro" id="IPR010982">
    <property type="entry name" value="Lambda_DNA-bd_dom_sf"/>
</dbReference>
<dbReference type="Pfam" id="PF13560">
    <property type="entry name" value="HTH_31"/>
    <property type="match status" value="1"/>
</dbReference>
<evidence type="ECO:0000259" key="1">
    <source>
        <dbReference type="PROSITE" id="PS50943"/>
    </source>
</evidence>
<comment type="caution">
    <text evidence="2">The sequence shown here is derived from an EMBL/GenBank/DDBJ whole genome shotgun (WGS) entry which is preliminary data.</text>
</comment>
<name>A0A365H8Z1_9ACTN</name>
<gene>
    <name evidence="2" type="ORF">DPM19_12100</name>
</gene>
<reference evidence="2 3" key="1">
    <citation type="submission" date="2018-06" db="EMBL/GenBank/DDBJ databases">
        <title>Actinomadura craniellae sp. nov. isolated from marine sponge Craniella sp.</title>
        <authorList>
            <person name="Li L."/>
            <person name="Xu Q.H."/>
            <person name="Lin H.W."/>
            <person name="Lu Y.H."/>
        </authorList>
    </citation>
    <scope>NUCLEOTIDE SEQUENCE [LARGE SCALE GENOMIC DNA]</scope>
    <source>
        <strain evidence="2 3">LHW63021</strain>
    </source>
</reference>
<organism evidence="2 3">
    <name type="scientific">Actinomadura craniellae</name>
    <dbReference type="NCBI Taxonomy" id="2231787"/>
    <lineage>
        <taxon>Bacteria</taxon>
        <taxon>Bacillati</taxon>
        <taxon>Actinomycetota</taxon>
        <taxon>Actinomycetes</taxon>
        <taxon>Streptosporangiales</taxon>
        <taxon>Thermomonosporaceae</taxon>
        <taxon>Actinomadura</taxon>
    </lineage>
</organism>
<accession>A0A365H8Z1</accession>
<dbReference type="Gene3D" id="1.10.260.40">
    <property type="entry name" value="lambda repressor-like DNA-binding domains"/>
    <property type="match status" value="1"/>
</dbReference>
<feature type="domain" description="HTH cro/C1-type" evidence="1">
    <location>
        <begin position="79"/>
        <end position="128"/>
    </location>
</feature>
<dbReference type="SUPFAM" id="SSF47413">
    <property type="entry name" value="lambda repressor-like DNA-binding domains"/>
    <property type="match status" value="1"/>
</dbReference>
<proteinExistence type="predicted"/>
<sequence>MNKGHGDSRGRVSGMQATGSGERVCLACKSTRLSRYNPESLCSSCQSAARDSVGIAATWVWDSRPMREALARADMPAVVALMRAAAGLSQRGLGELVGWSQGAVSLLERGRRDTLYDIRKLLEFADMVGMPRTALAPLILGRPNAILEEDGIPHLVGGIMDRRDFHGMAAGLLLSALMPHIRIPDRVGATDVRYLQAALDHIATRDQSTGGGAVLDQALRQFARARRMLDEADYTEAVGQDLLVVTANLGTLCGWVAYDSGNQPLARSLYTEVQPLANSSGSAEVQADVWLLMSMQAAGQARATGQRGYAREALRLANLASTVARNETSPKLHALIALRQAKAYASLGDSSAFRNAILRARREIDRGSDPTDPAWCDFVSAGEVDGQEATSYMLLGDHDRAVSLRQLSLNDSSLSPRNRICAQAQFARALFEAGDQTEAVKIGYEVLPAFMKGGMTSARPLNWLTGVRKAAEQSGDMDFCQMFDAARRSVAA</sequence>
<dbReference type="SMART" id="SM00530">
    <property type="entry name" value="HTH_XRE"/>
    <property type="match status" value="1"/>
</dbReference>
<dbReference type="CDD" id="cd00093">
    <property type="entry name" value="HTH_XRE"/>
    <property type="match status" value="1"/>
</dbReference>
<dbReference type="Proteomes" id="UP000251891">
    <property type="component" value="Unassembled WGS sequence"/>
</dbReference>
<dbReference type="PROSITE" id="PS50943">
    <property type="entry name" value="HTH_CROC1"/>
    <property type="match status" value="1"/>
</dbReference>
<dbReference type="GO" id="GO:0003677">
    <property type="term" value="F:DNA binding"/>
    <property type="evidence" value="ECO:0007669"/>
    <property type="project" value="InterPro"/>
</dbReference>